<keyword evidence="3" id="KW-1185">Reference proteome</keyword>
<dbReference type="InterPro" id="IPR036514">
    <property type="entry name" value="SGNH_hydro_sf"/>
</dbReference>
<evidence type="ECO:0000259" key="1">
    <source>
        <dbReference type="Pfam" id="PF13472"/>
    </source>
</evidence>
<evidence type="ECO:0000313" key="2">
    <source>
        <dbReference type="EMBL" id="MBC3901262.1"/>
    </source>
</evidence>
<sequence>MVKIICFGDSLTFGYQVSREEKWHAIAAKKTGIQLINRGVSGDTTVGMRGRIQQQVFNAMPEGVILMGGYNDVFFNRSWEPAAENMRAMVDQSRANGLQVFVAIPPPIQLPVAFKEGGEMVDFEKSAVMIEVYCQWLRDYSVSVRIPILDYRAAIDWTNKDLYLDGIHQSPAGHLLMAEQVIAFLQKTVE</sequence>
<dbReference type="InterPro" id="IPR013830">
    <property type="entry name" value="SGNH_hydro"/>
</dbReference>
<dbReference type="Gene3D" id="3.40.50.1110">
    <property type="entry name" value="SGNH hydrolase"/>
    <property type="match status" value="1"/>
</dbReference>
<dbReference type="Pfam" id="PF13472">
    <property type="entry name" value="Lipase_GDSL_2"/>
    <property type="match status" value="1"/>
</dbReference>
<name>A0ABR6Z199_9FIRM</name>
<dbReference type="PANTHER" id="PTHR30383">
    <property type="entry name" value="THIOESTERASE 1/PROTEASE 1/LYSOPHOSPHOLIPASE L1"/>
    <property type="match status" value="1"/>
</dbReference>
<organism evidence="2 3">
    <name type="scientific">Acetobacterium malicum</name>
    <dbReference type="NCBI Taxonomy" id="52692"/>
    <lineage>
        <taxon>Bacteria</taxon>
        <taxon>Bacillati</taxon>
        <taxon>Bacillota</taxon>
        <taxon>Clostridia</taxon>
        <taxon>Eubacteriales</taxon>
        <taxon>Eubacteriaceae</taxon>
        <taxon>Acetobacterium</taxon>
    </lineage>
</organism>
<accession>A0ABR6Z199</accession>
<proteinExistence type="predicted"/>
<comment type="caution">
    <text evidence="2">The sequence shown here is derived from an EMBL/GenBank/DDBJ whole genome shotgun (WGS) entry which is preliminary data.</text>
</comment>
<reference evidence="2 3" key="1">
    <citation type="journal article" date="2020" name="mSystems">
        <title>Defining Genomic and Predicted Metabolic Features of the Acetobacterium Genus.</title>
        <authorList>
            <person name="Ross D.E."/>
            <person name="Marshall C.W."/>
            <person name="Gulliver D."/>
            <person name="May H.D."/>
            <person name="Norman R.S."/>
        </authorList>
    </citation>
    <scope>NUCLEOTIDE SEQUENCE [LARGE SCALE GENOMIC DNA]</scope>
    <source>
        <strain evidence="2 3">DSM 4132</strain>
    </source>
</reference>
<dbReference type="SUPFAM" id="SSF52266">
    <property type="entry name" value="SGNH hydrolase"/>
    <property type="match status" value="1"/>
</dbReference>
<evidence type="ECO:0000313" key="3">
    <source>
        <dbReference type="Proteomes" id="UP000622405"/>
    </source>
</evidence>
<dbReference type="InterPro" id="IPR051532">
    <property type="entry name" value="Ester_Hydrolysis_Enzymes"/>
</dbReference>
<dbReference type="Proteomes" id="UP000622405">
    <property type="component" value="Unassembled WGS sequence"/>
</dbReference>
<dbReference type="EMBL" id="WJBE01000023">
    <property type="protein sequence ID" value="MBC3901262.1"/>
    <property type="molecule type" value="Genomic_DNA"/>
</dbReference>
<protein>
    <recommendedName>
        <fullName evidence="1">SGNH hydrolase-type esterase domain-containing protein</fullName>
    </recommendedName>
</protein>
<feature type="domain" description="SGNH hydrolase-type esterase" evidence="1">
    <location>
        <begin position="6"/>
        <end position="174"/>
    </location>
</feature>
<gene>
    <name evidence="2" type="ORF">GH811_16750</name>
</gene>